<dbReference type="EMBL" id="VSRR010143286">
    <property type="protein sequence ID" value="MPD04885.1"/>
    <property type="molecule type" value="Genomic_DNA"/>
</dbReference>
<sequence length="134" mass="14979">MLAVLALSIYVAVNEESISHVWEKRNKRIRKIANIGRLTGNSDYVATLSLSIAREAGPLGRVGVACFYATPRDSTSVASSFQPSLFPTLRFLPDALPWPTEATHIPRLQGLIVLFKNWLISSLSRYGYREMCPR</sequence>
<evidence type="ECO:0000313" key="1">
    <source>
        <dbReference type="EMBL" id="MPD04885.1"/>
    </source>
</evidence>
<proteinExistence type="predicted"/>
<dbReference type="Proteomes" id="UP000324222">
    <property type="component" value="Unassembled WGS sequence"/>
</dbReference>
<keyword evidence="2" id="KW-1185">Reference proteome</keyword>
<comment type="caution">
    <text evidence="1">The sequence shown here is derived from an EMBL/GenBank/DDBJ whole genome shotgun (WGS) entry which is preliminary data.</text>
</comment>
<accession>A0A5B7KJV2</accession>
<protein>
    <submittedName>
        <fullName evidence="1">Uncharacterized protein</fullName>
    </submittedName>
</protein>
<organism evidence="1 2">
    <name type="scientific">Portunus trituberculatus</name>
    <name type="common">Swimming crab</name>
    <name type="synonym">Neptunus trituberculatus</name>
    <dbReference type="NCBI Taxonomy" id="210409"/>
    <lineage>
        <taxon>Eukaryota</taxon>
        <taxon>Metazoa</taxon>
        <taxon>Ecdysozoa</taxon>
        <taxon>Arthropoda</taxon>
        <taxon>Crustacea</taxon>
        <taxon>Multicrustacea</taxon>
        <taxon>Malacostraca</taxon>
        <taxon>Eumalacostraca</taxon>
        <taxon>Eucarida</taxon>
        <taxon>Decapoda</taxon>
        <taxon>Pleocyemata</taxon>
        <taxon>Brachyura</taxon>
        <taxon>Eubrachyura</taxon>
        <taxon>Portunoidea</taxon>
        <taxon>Portunidae</taxon>
        <taxon>Portuninae</taxon>
        <taxon>Portunus</taxon>
    </lineage>
</organism>
<dbReference type="AlphaFoldDB" id="A0A5B7KJV2"/>
<gene>
    <name evidence="1" type="ORF">E2C01_100596</name>
</gene>
<evidence type="ECO:0000313" key="2">
    <source>
        <dbReference type="Proteomes" id="UP000324222"/>
    </source>
</evidence>
<reference evidence="1 2" key="1">
    <citation type="submission" date="2019-05" db="EMBL/GenBank/DDBJ databases">
        <title>Another draft genome of Portunus trituberculatus and its Hox gene families provides insights of decapod evolution.</title>
        <authorList>
            <person name="Jeong J.-H."/>
            <person name="Song I."/>
            <person name="Kim S."/>
            <person name="Choi T."/>
            <person name="Kim D."/>
            <person name="Ryu S."/>
            <person name="Kim W."/>
        </authorList>
    </citation>
    <scope>NUCLEOTIDE SEQUENCE [LARGE SCALE GENOMIC DNA]</scope>
    <source>
        <tissue evidence="1">Muscle</tissue>
    </source>
</reference>
<name>A0A5B7KJV2_PORTR</name>